<organism evidence="2 3">
    <name type="scientific">Chryseolinea lacunae</name>
    <dbReference type="NCBI Taxonomy" id="2801331"/>
    <lineage>
        <taxon>Bacteria</taxon>
        <taxon>Pseudomonadati</taxon>
        <taxon>Bacteroidota</taxon>
        <taxon>Cytophagia</taxon>
        <taxon>Cytophagales</taxon>
        <taxon>Fulvivirgaceae</taxon>
        <taxon>Chryseolinea</taxon>
    </lineage>
</organism>
<dbReference type="InterPro" id="IPR001155">
    <property type="entry name" value="OxRdtase_FMN_N"/>
</dbReference>
<gene>
    <name evidence="2" type="ORF">JI741_07460</name>
</gene>
<reference evidence="2 3" key="1">
    <citation type="submission" date="2021-01" db="EMBL/GenBank/DDBJ databases">
        <title>Chryseolinea sp. Jin1 Genome sequencing and assembly.</title>
        <authorList>
            <person name="Kim I."/>
        </authorList>
    </citation>
    <scope>NUCLEOTIDE SEQUENCE [LARGE SCALE GENOMIC DNA]</scope>
    <source>
        <strain evidence="2 3">Jin1</strain>
    </source>
</reference>
<dbReference type="CDD" id="cd02933">
    <property type="entry name" value="OYE_like_FMN"/>
    <property type="match status" value="1"/>
</dbReference>
<dbReference type="Pfam" id="PF00724">
    <property type="entry name" value="Oxidored_FMN"/>
    <property type="match status" value="1"/>
</dbReference>
<dbReference type="Proteomes" id="UP000613030">
    <property type="component" value="Unassembled WGS sequence"/>
</dbReference>
<dbReference type="PANTHER" id="PTHR22893:SF91">
    <property type="entry name" value="NADPH DEHYDROGENASE 2-RELATED"/>
    <property type="match status" value="1"/>
</dbReference>
<dbReference type="EMBL" id="JAERRB010000002">
    <property type="protein sequence ID" value="MBL0741052.1"/>
    <property type="molecule type" value="Genomic_DNA"/>
</dbReference>
<dbReference type="Gene3D" id="3.20.20.70">
    <property type="entry name" value="Aldolase class I"/>
    <property type="match status" value="1"/>
</dbReference>
<comment type="caution">
    <text evidence="2">The sequence shown here is derived from an EMBL/GenBank/DDBJ whole genome shotgun (WGS) entry which is preliminary data.</text>
</comment>
<accession>A0ABS1KQT8</accession>
<evidence type="ECO:0000259" key="1">
    <source>
        <dbReference type="Pfam" id="PF00724"/>
    </source>
</evidence>
<proteinExistence type="predicted"/>
<dbReference type="InterPro" id="IPR045247">
    <property type="entry name" value="Oye-like"/>
</dbReference>
<protein>
    <submittedName>
        <fullName evidence="2">Alkene reductase</fullName>
    </submittedName>
</protein>
<name>A0ABS1KQT8_9BACT</name>
<feature type="domain" description="NADH:flavin oxidoreductase/NADH oxidase N-terminal" evidence="1">
    <location>
        <begin position="6"/>
        <end position="341"/>
    </location>
</feature>
<sequence length="370" mass="41213">MSSSPLFQSISLGSLTLPNRIAMAPMTRGRSKNPGIVPTEMQALYYGQRASAGLIISEGTWISKEAIGFINVPGIFSEAQVEGWRAITEIVHQKEGRIFLQLGHAGLLSHPHHLDGELPLGPSSINPLTKSYTAQGVQDTVTPREMSLEDIQRTLSDYRNAAQNAKDAGFDGIELHVQHPSILSQFLSNALNKRTDQYGGTMENKTRFLLEVLDTVMTVWHSKRISVRITPNLSYSQPGETPDDSENTYRFVAQQLNKYDLAFLHIVDRPEPGISPEAQKDRKLFENFRKIYKGTIMANGGFTLEKANQLLEDGYADIISFGTLYISNPDLVERFRTNANLNDADPATFFVGDDNGYIDYPSLSLNEHYA</sequence>
<evidence type="ECO:0000313" key="2">
    <source>
        <dbReference type="EMBL" id="MBL0741052.1"/>
    </source>
</evidence>
<dbReference type="InterPro" id="IPR013785">
    <property type="entry name" value="Aldolase_TIM"/>
</dbReference>
<keyword evidence="3" id="KW-1185">Reference proteome</keyword>
<dbReference type="SUPFAM" id="SSF51395">
    <property type="entry name" value="FMN-linked oxidoreductases"/>
    <property type="match status" value="1"/>
</dbReference>
<evidence type="ECO:0000313" key="3">
    <source>
        <dbReference type="Proteomes" id="UP000613030"/>
    </source>
</evidence>
<dbReference type="RefSeq" id="WP_202008414.1">
    <property type="nucleotide sequence ID" value="NZ_JAERRB010000002.1"/>
</dbReference>
<dbReference type="PANTHER" id="PTHR22893">
    <property type="entry name" value="NADH OXIDOREDUCTASE-RELATED"/>
    <property type="match status" value="1"/>
</dbReference>